<organism evidence="2 3">
    <name type="scientific">Corynascus novoguineensis</name>
    <dbReference type="NCBI Taxonomy" id="1126955"/>
    <lineage>
        <taxon>Eukaryota</taxon>
        <taxon>Fungi</taxon>
        <taxon>Dikarya</taxon>
        <taxon>Ascomycota</taxon>
        <taxon>Pezizomycotina</taxon>
        <taxon>Sordariomycetes</taxon>
        <taxon>Sordariomycetidae</taxon>
        <taxon>Sordariales</taxon>
        <taxon>Chaetomiaceae</taxon>
        <taxon>Corynascus</taxon>
    </lineage>
</organism>
<evidence type="ECO:0000256" key="1">
    <source>
        <dbReference type="SAM" id="MobiDB-lite"/>
    </source>
</evidence>
<evidence type="ECO:0000313" key="2">
    <source>
        <dbReference type="EMBL" id="KAK4245359.1"/>
    </source>
</evidence>
<sequence length="155" mass="16496">MYFGEYFCSERDMSPPLIQSDLLNSIEAEMDQDYGEVESAGPTIVTLTDRAVVDEEPAGVPEADMDIPAAVEAAEARSTEPTALSTARKRGRPSLSTSATPARSVSSKTQKIAGRSTSKRKSVAEVEPKGKQPAVTAVSAPPAVMRLMLHFAALL</sequence>
<protein>
    <submittedName>
        <fullName evidence="2">Uncharacterized protein</fullName>
    </submittedName>
</protein>
<accession>A0AAN7HMQ7</accession>
<feature type="compositionally biased region" description="Polar residues" evidence="1">
    <location>
        <begin position="94"/>
        <end position="110"/>
    </location>
</feature>
<dbReference type="AlphaFoldDB" id="A0AAN7HMQ7"/>
<name>A0AAN7HMQ7_9PEZI</name>
<comment type="caution">
    <text evidence="2">The sequence shown here is derived from an EMBL/GenBank/DDBJ whole genome shotgun (WGS) entry which is preliminary data.</text>
</comment>
<dbReference type="Proteomes" id="UP001303647">
    <property type="component" value="Unassembled WGS sequence"/>
</dbReference>
<reference evidence="2" key="2">
    <citation type="submission" date="2023-05" db="EMBL/GenBank/DDBJ databases">
        <authorList>
            <consortium name="Lawrence Berkeley National Laboratory"/>
            <person name="Steindorff A."/>
            <person name="Hensen N."/>
            <person name="Bonometti L."/>
            <person name="Westerberg I."/>
            <person name="Brannstrom I.O."/>
            <person name="Guillou S."/>
            <person name="Cros-Aarteil S."/>
            <person name="Calhoun S."/>
            <person name="Haridas S."/>
            <person name="Kuo A."/>
            <person name="Mondo S."/>
            <person name="Pangilinan J."/>
            <person name="Riley R."/>
            <person name="Labutti K."/>
            <person name="Andreopoulos B."/>
            <person name="Lipzen A."/>
            <person name="Chen C."/>
            <person name="Yanf M."/>
            <person name="Daum C."/>
            <person name="Ng V."/>
            <person name="Clum A."/>
            <person name="Ohm R."/>
            <person name="Martin F."/>
            <person name="Silar P."/>
            <person name="Natvig D."/>
            <person name="Lalanne C."/>
            <person name="Gautier V."/>
            <person name="Ament-Velasquez S.L."/>
            <person name="Kruys A."/>
            <person name="Hutchinson M.I."/>
            <person name="Powell A.J."/>
            <person name="Barry K."/>
            <person name="Miller A.N."/>
            <person name="Grigoriev I.V."/>
            <person name="Debuchy R."/>
            <person name="Gladieux P."/>
            <person name="Thoren M.H."/>
            <person name="Johannesson H."/>
        </authorList>
    </citation>
    <scope>NUCLEOTIDE SEQUENCE</scope>
    <source>
        <strain evidence="2">CBS 359.72</strain>
    </source>
</reference>
<proteinExistence type="predicted"/>
<evidence type="ECO:0000313" key="3">
    <source>
        <dbReference type="Proteomes" id="UP001303647"/>
    </source>
</evidence>
<keyword evidence="3" id="KW-1185">Reference proteome</keyword>
<dbReference type="EMBL" id="MU857703">
    <property type="protein sequence ID" value="KAK4245359.1"/>
    <property type="molecule type" value="Genomic_DNA"/>
</dbReference>
<gene>
    <name evidence="2" type="ORF">C7999DRAFT_16432</name>
</gene>
<reference evidence="2" key="1">
    <citation type="journal article" date="2023" name="Mol. Phylogenet. Evol.">
        <title>Genome-scale phylogeny and comparative genomics of the fungal order Sordariales.</title>
        <authorList>
            <person name="Hensen N."/>
            <person name="Bonometti L."/>
            <person name="Westerberg I."/>
            <person name="Brannstrom I.O."/>
            <person name="Guillou S."/>
            <person name="Cros-Aarteil S."/>
            <person name="Calhoun S."/>
            <person name="Haridas S."/>
            <person name="Kuo A."/>
            <person name="Mondo S."/>
            <person name="Pangilinan J."/>
            <person name="Riley R."/>
            <person name="LaButti K."/>
            <person name="Andreopoulos B."/>
            <person name="Lipzen A."/>
            <person name="Chen C."/>
            <person name="Yan M."/>
            <person name="Daum C."/>
            <person name="Ng V."/>
            <person name="Clum A."/>
            <person name="Steindorff A."/>
            <person name="Ohm R.A."/>
            <person name="Martin F."/>
            <person name="Silar P."/>
            <person name="Natvig D.O."/>
            <person name="Lalanne C."/>
            <person name="Gautier V."/>
            <person name="Ament-Velasquez S.L."/>
            <person name="Kruys A."/>
            <person name="Hutchinson M.I."/>
            <person name="Powell A.J."/>
            <person name="Barry K."/>
            <person name="Miller A.N."/>
            <person name="Grigoriev I.V."/>
            <person name="Debuchy R."/>
            <person name="Gladieux P."/>
            <person name="Hiltunen Thoren M."/>
            <person name="Johannesson H."/>
        </authorList>
    </citation>
    <scope>NUCLEOTIDE SEQUENCE</scope>
    <source>
        <strain evidence="2">CBS 359.72</strain>
    </source>
</reference>
<feature type="region of interest" description="Disordered" evidence="1">
    <location>
        <begin position="72"/>
        <end position="135"/>
    </location>
</feature>